<keyword evidence="3" id="KW-1185">Reference proteome</keyword>
<dbReference type="AlphaFoldDB" id="A0A3S3SKJ2"/>
<name>A0A3S3SKJ2_9ACAR</name>
<accession>A0A3S3SKJ2</accession>
<evidence type="ECO:0000313" key="3">
    <source>
        <dbReference type="Proteomes" id="UP000285301"/>
    </source>
</evidence>
<feature type="compositionally biased region" description="Basic residues" evidence="1">
    <location>
        <begin position="51"/>
        <end position="64"/>
    </location>
</feature>
<reference evidence="2 3" key="1">
    <citation type="journal article" date="2018" name="Gigascience">
        <title>Genomes of trombidid mites reveal novel predicted allergens and laterally-transferred genes associated with secondary metabolism.</title>
        <authorList>
            <person name="Dong X."/>
            <person name="Chaisiri K."/>
            <person name="Xia D."/>
            <person name="Armstrong S.D."/>
            <person name="Fang Y."/>
            <person name="Donnelly M.J."/>
            <person name="Kadowaki T."/>
            <person name="McGarry J.W."/>
            <person name="Darby A.C."/>
            <person name="Makepeace B.L."/>
        </authorList>
    </citation>
    <scope>NUCLEOTIDE SEQUENCE [LARGE SCALE GENOMIC DNA]</scope>
    <source>
        <strain evidence="2">UoL-WK</strain>
    </source>
</reference>
<dbReference type="GO" id="GO:0000122">
    <property type="term" value="P:negative regulation of transcription by RNA polymerase II"/>
    <property type="evidence" value="ECO:0007669"/>
    <property type="project" value="TreeGrafter"/>
</dbReference>
<dbReference type="GO" id="GO:0031523">
    <property type="term" value="C:Myb complex"/>
    <property type="evidence" value="ECO:0007669"/>
    <property type="project" value="TreeGrafter"/>
</dbReference>
<dbReference type="Proteomes" id="UP000285301">
    <property type="component" value="Unassembled WGS sequence"/>
</dbReference>
<feature type="region of interest" description="Disordered" evidence="1">
    <location>
        <begin position="34"/>
        <end position="68"/>
    </location>
</feature>
<sequence>MAPKNEHFGELDSARIKLNDVLDHIWKEENVTEEDYDVDDALDSCPSPQNKMKRSRGPRKTKKRMREDGYTKTSSFVVKLFDRSIDLAQFSQSSANEDSSLYPVCRAWIRNQSQSPYFEDMNDVTEKYTSDDGENIEKPPGILTLPPPLPLPKDETSGYGCVRIPKFSKDHRVCKSPIDDALNSNKNESYHNLLENNLTHWKQVRQQWKRAIQDNEARYKHSCNILQAMYER</sequence>
<dbReference type="GO" id="GO:0017053">
    <property type="term" value="C:transcription repressor complex"/>
    <property type="evidence" value="ECO:0007669"/>
    <property type="project" value="InterPro"/>
</dbReference>
<proteinExistence type="predicted"/>
<comment type="caution">
    <text evidence="2">The sequence shown here is derived from an EMBL/GenBank/DDBJ whole genome shotgun (WGS) entry which is preliminary data.</text>
</comment>
<dbReference type="STRING" id="1965070.A0A3S3SKJ2"/>
<gene>
    <name evidence="2" type="ORF">B4U79_06225</name>
</gene>
<dbReference type="PANTHER" id="PTHR31336:SF3">
    <property type="entry name" value="PROTEIN LIN-37 HOMOLOG"/>
    <property type="match status" value="1"/>
</dbReference>
<feature type="region of interest" description="Disordered" evidence="1">
    <location>
        <begin position="129"/>
        <end position="150"/>
    </location>
</feature>
<evidence type="ECO:0000313" key="2">
    <source>
        <dbReference type="EMBL" id="RWS15390.1"/>
    </source>
</evidence>
<dbReference type="Pfam" id="PF15306">
    <property type="entry name" value="LIN37"/>
    <property type="match status" value="1"/>
</dbReference>
<dbReference type="InterPro" id="IPR028226">
    <property type="entry name" value="LIN37"/>
</dbReference>
<dbReference type="PANTHER" id="PTHR31336">
    <property type="entry name" value="LIN37 HOMOLOG"/>
    <property type="match status" value="1"/>
</dbReference>
<dbReference type="OrthoDB" id="6287771at2759"/>
<protein>
    <submittedName>
        <fullName evidence="2">Protein lin-37-like isoform X1</fullName>
    </submittedName>
</protein>
<dbReference type="EMBL" id="NCKU01000473">
    <property type="protein sequence ID" value="RWS15390.1"/>
    <property type="molecule type" value="Genomic_DNA"/>
</dbReference>
<organism evidence="2 3">
    <name type="scientific">Dinothrombium tinctorium</name>
    <dbReference type="NCBI Taxonomy" id="1965070"/>
    <lineage>
        <taxon>Eukaryota</taxon>
        <taxon>Metazoa</taxon>
        <taxon>Ecdysozoa</taxon>
        <taxon>Arthropoda</taxon>
        <taxon>Chelicerata</taxon>
        <taxon>Arachnida</taxon>
        <taxon>Acari</taxon>
        <taxon>Acariformes</taxon>
        <taxon>Trombidiformes</taxon>
        <taxon>Prostigmata</taxon>
        <taxon>Anystina</taxon>
        <taxon>Parasitengona</taxon>
        <taxon>Trombidioidea</taxon>
        <taxon>Trombidiidae</taxon>
        <taxon>Dinothrombium</taxon>
    </lineage>
</organism>
<evidence type="ECO:0000256" key="1">
    <source>
        <dbReference type="SAM" id="MobiDB-lite"/>
    </source>
</evidence>